<reference evidence="3" key="1">
    <citation type="journal article" date="2019" name="Int. J. Syst. Evol. Microbiol.">
        <title>The Global Catalogue of Microorganisms (GCM) 10K type strain sequencing project: providing services to taxonomists for standard genome sequencing and annotation.</title>
        <authorList>
            <consortium name="The Broad Institute Genomics Platform"/>
            <consortium name="The Broad Institute Genome Sequencing Center for Infectious Disease"/>
            <person name="Wu L."/>
            <person name="Ma J."/>
        </authorList>
    </citation>
    <scope>NUCLEOTIDE SEQUENCE [LARGE SCALE GENOMIC DNA]</scope>
    <source>
        <strain evidence="3">CGMCC 4.7349</strain>
    </source>
</reference>
<protein>
    <recommendedName>
        <fullName evidence="4">Phage tail protein</fullName>
    </recommendedName>
</protein>
<evidence type="ECO:0000256" key="1">
    <source>
        <dbReference type="SAM" id="MobiDB-lite"/>
    </source>
</evidence>
<sequence>MQPSDPALDAALAAPERQPAHSTRLGGREVGPDVQAWTVERAYATDLPEAVRAFSGSASAQLELQLGGHDGVPAPQLYSAWAGRATGDIARPGQSVVHAVGAAGHTLPAFRGTVRSRSAASGGDTVTVQALDGAERLRGPAALPRPYHGYLWGKPVATATWCVDELLRQGGIHSCPPPRAPVADDDDKAPLSIIYASLHGGFNSTYGQPEALPEPTTYTWEREGAPFEMALMPNGPGLRTSWMPRSRMVMPGSVFLMECWVNTALARGDKITLSALFDRSAGKFGVISVVFDAKTSYVTMRSETLGGTPESQSFNPTKFGALKGRWHLGLLVQTKPTSPRPTMQIRMTAPDGEYIESREFEFTEAAGAQQLSELRQIDVTTDMAVECVQVTDRVAAKASAFTQAAWEQRGEWVKGAELDTPELALFDVPKVSGSQWDVISEIARVSMSTAEFDERGIFRWRGPGRFTKAPTKPHLTVTTRRDIAALTVTEEIDACRNYCVQPYEDWKQFEYKNGDPVLDTSVRKLMPGVPVEVSYAMLEEENDIGPLVVVDDADPKAGHVVRIGDAEDGGRSVKGKVTVSSWREGPSYVVRFTNRGTTPLWTVTKDGKPSVSIVPIQRAVDPKKRKWARWSTPSHGHYGKQQYLAPESSWVQSAVIARALASTVLDAGRYPVPVLDAVEVLHDPRIQLGDVVRVVDRAGAELNTLAWVVGLRTTCAAGGVPQQTLTLRGTSYNGVPVDAGLTPDGPVDTGAPPGSAAPRAVRALTSAATEPRPVTPVPIDDPDARAGDDGMDLDHLLPPPWEQ</sequence>
<feature type="region of interest" description="Disordered" evidence="1">
    <location>
        <begin position="737"/>
        <end position="803"/>
    </location>
</feature>
<feature type="compositionally biased region" description="Low complexity" evidence="1">
    <location>
        <begin position="1"/>
        <end position="15"/>
    </location>
</feature>
<evidence type="ECO:0000313" key="2">
    <source>
        <dbReference type="EMBL" id="GGO52867.1"/>
    </source>
</evidence>
<dbReference type="EMBL" id="BMNG01000014">
    <property type="protein sequence ID" value="GGO52867.1"/>
    <property type="molecule type" value="Genomic_DNA"/>
</dbReference>
<evidence type="ECO:0000313" key="3">
    <source>
        <dbReference type="Proteomes" id="UP000656881"/>
    </source>
</evidence>
<dbReference type="Proteomes" id="UP000656881">
    <property type="component" value="Unassembled WGS sequence"/>
</dbReference>
<proteinExistence type="predicted"/>
<dbReference type="RefSeq" id="WP_189176272.1">
    <property type="nucleotide sequence ID" value="NZ_BMNG01000014.1"/>
</dbReference>
<gene>
    <name evidence="2" type="ORF">GCM10012286_58890</name>
</gene>
<comment type="caution">
    <text evidence="2">The sequence shown here is derived from an EMBL/GenBank/DDBJ whole genome shotgun (WGS) entry which is preliminary data.</text>
</comment>
<evidence type="ECO:0008006" key="4">
    <source>
        <dbReference type="Google" id="ProtNLM"/>
    </source>
</evidence>
<accession>A0ABQ2MK38</accession>
<feature type="compositionally biased region" description="Basic and acidic residues" evidence="1">
    <location>
        <begin position="782"/>
        <end position="795"/>
    </location>
</feature>
<keyword evidence="3" id="KW-1185">Reference proteome</keyword>
<name>A0ABQ2MK38_9ACTN</name>
<organism evidence="2 3">
    <name type="scientific">Streptomyces lasiicapitis</name>
    <dbReference type="NCBI Taxonomy" id="1923961"/>
    <lineage>
        <taxon>Bacteria</taxon>
        <taxon>Bacillati</taxon>
        <taxon>Actinomycetota</taxon>
        <taxon>Actinomycetes</taxon>
        <taxon>Kitasatosporales</taxon>
        <taxon>Streptomycetaceae</taxon>
        <taxon>Streptomyces</taxon>
    </lineage>
</organism>
<feature type="region of interest" description="Disordered" evidence="1">
    <location>
        <begin position="1"/>
        <end position="31"/>
    </location>
</feature>